<dbReference type="SUPFAM" id="SSF49344">
    <property type="entry name" value="CBD9-like"/>
    <property type="match status" value="1"/>
</dbReference>
<feature type="domain" description="DUF5916" evidence="1">
    <location>
        <begin position="229"/>
        <end position="809"/>
    </location>
</feature>
<dbReference type="CDD" id="cd09618">
    <property type="entry name" value="CBM9_like_2"/>
    <property type="match status" value="1"/>
</dbReference>
<gene>
    <name evidence="2" type="ORF">ABGB03_07005</name>
</gene>
<proteinExistence type="predicted"/>
<dbReference type="EMBL" id="CP157199">
    <property type="protein sequence ID" value="XBG62653.1"/>
    <property type="molecule type" value="Genomic_DNA"/>
</dbReference>
<name>A0AAU7BX34_9FLAO</name>
<protein>
    <submittedName>
        <fullName evidence="2">DUF5916 domain-containing protein</fullName>
    </submittedName>
</protein>
<sequence length="814" mass="93428">MKNTLFVLVAFLCISTISSQEKKFVNLKRAKIAPKIDGVLDDQAWQEAEEAKDFVQFRPDVGVKETLDEQTIVKVTYDDNAVYFSAFMRDDPSKIMKQFTTRDNFGQADFFLISINPNNDGQNDTEFLVFTTGTQADAIVTSNGNEDWGWNAVWDSAVKIVENGWIAEIKIPYSALRFSNQEVQTWGINYHRRYMRDNRQYTWNPIDLASGKKIGLMHGEIRGIENINPPTRLSLYPFASAITRSFDGENDSDANFGMDIKYGITENFTLDATLVPDFSQAGFDDVELNLGPFEQEFSEQRQFFTEGVDLFSKGNLFYSRRIGNSPSAYPTLGANESVTKYPNNVKVINALKLSGRTKEGLGVAFFNAITEKTEATIKDNTSQNTRKEVVEPLANYNILVVDKQFNGNSSVSLVNTNVMRDGGFRDANVTAGLFDINNKKNTYNYEGAIKVSNVNYKGIDETTTGVSGGLGFNKISGNYRFGVDYEMADKKFDINDMGIQFRNNFSNFSTYASYQTFKPTEKLNNYRINMWFNYERLFRPSTYTNKNLGINFNAQTKKLLNFGGNMNWQIGKQFDYWEPRTDGRYFTFNNGFNMNAWIGTNRAKKFSFMTRQGFATLFDKDRNVFVHFWAVDPTIRLTDKFSLSYSYQYDRGNGGRGYVTTANNDDIIFGERLQKTITNSISGNYNFNSFHGLSLTFRNYWSTVDYDYDLYTLENDGSTINTSGYNVDNIGFNPNVNFNTWNLDFRYSWQFAPGSQLTALYRNSLFNFDNMSKENFFNSIDTLFDQPIEHIFSLRMVYYIDYNNIKNVFKKKNS</sequence>
<organism evidence="2">
    <name type="scientific">Pontimicrobium sp. SW4</name>
    <dbReference type="NCBI Taxonomy" id="3153519"/>
    <lineage>
        <taxon>Bacteria</taxon>
        <taxon>Pseudomonadati</taxon>
        <taxon>Bacteroidota</taxon>
        <taxon>Flavobacteriia</taxon>
        <taxon>Flavobacteriales</taxon>
        <taxon>Flavobacteriaceae</taxon>
        <taxon>Pontimicrobium</taxon>
    </lineage>
</organism>
<reference evidence="2" key="1">
    <citation type="submission" date="2024-05" db="EMBL/GenBank/DDBJ databases">
        <title>Pontimicrobium maritimus sp. nov., isolated form sea water.</title>
        <authorList>
            <person name="Muhammad N."/>
            <person name="Vuong T.Q."/>
            <person name="Han H.L."/>
            <person name="Kim S.-G."/>
        </authorList>
    </citation>
    <scope>NUCLEOTIDE SEQUENCE</scope>
    <source>
        <strain evidence="2">SW4</strain>
    </source>
</reference>
<accession>A0AAU7BX34</accession>
<dbReference type="RefSeq" id="WP_347926025.1">
    <property type="nucleotide sequence ID" value="NZ_CP157199.1"/>
</dbReference>
<evidence type="ECO:0000259" key="1">
    <source>
        <dbReference type="Pfam" id="PF19313"/>
    </source>
</evidence>
<dbReference type="Pfam" id="PF19313">
    <property type="entry name" value="DUF5916"/>
    <property type="match status" value="1"/>
</dbReference>
<dbReference type="Gene3D" id="2.60.40.1190">
    <property type="match status" value="1"/>
</dbReference>
<evidence type="ECO:0000313" key="2">
    <source>
        <dbReference type="EMBL" id="XBG62653.1"/>
    </source>
</evidence>
<dbReference type="InterPro" id="IPR045670">
    <property type="entry name" value="DUF5916"/>
</dbReference>
<dbReference type="AlphaFoldDB" id="A0AAU7BX34"/>